<dbReference type="Pfam" id="PF07080">
    <property type="entry name" value="DUF1348"/>
    <property type="match status" value="1"/>
</dbReference>
<reference evidence="1" key="1">
    <citation type="submission" date="2020-02" db="EMBL/GenBank/DDBJ databases">
        <title>Draft genome sequence of Candidatus Afipia apatlaquensis IBT-C3, a potential strain for decolorization of textile dyes.</title>
        <authorList>
            <person name="Sanchez-Reyes A."/>
            <person name="Breton-Deval L."/>
            <person name="Mangelson H."/>
            <person name="Sanchez-Flores A."/>
        </authorList>
    </citation>
    <scope>NUCLEOTIDE SEQUENCE [LARGE SCALE GENOMIC DNA]</scope>
    <source>
        <strain evidence="1">IBT-C3</strain>
    </source>
</reference>
<dbReference type="EMBL" id="JAAMRR010001646">
    <property type="protein sequence ID" value="NGX99666.1"/>
    <property type="molecule type" value="Genomic_DNA"/>
</dbReference>
<evidence type="ECO:0000313" key="2">
    <source>
        <dbReference type="Proteomes" id="UP000480266"/>
    </source>
</evidence>
<dbReference type="AlphaFoldDB" id="A0A7C9VKP6"/>
<dbReference type="PANTHER" id="PTHR31757">
    <property type="entry name" value="SLL0781 PROTEIN"/>
    <property type="match status" value="1"/>
</dbReference>
<dbReference type="Proteomes" id="UP000480266">
    <property type="component" value="Unassembled WGS sequence"/>
</dbReference>
<gene>
    <name evidence="1" type="ORF">G4V63_32110</name>
</gene>
<accession>A0A7C9VKP6</accession>
<dbReference type="PANTHER" id="PTHR31757:SF0">
    <property type="entry name" value="SLL0781 PROTEIN"/>
    <property type="match status" value="1"/>
</dbReference>
<protein>
    <submittedName>
        <fullName evidence="1">Nuclear transport factor 2 family protein</fullName>
    </submittedName>
</protein>
<comment type="caution">
    <text evidence="1">The sequence shown here is derived from an EMBL/GenBank/DDBJ whole genome shotgun (WGS) entry which is preliminary data.</text>
</comment>
<dbReference type="Gene3D" id="3.10.450.50">
    <property type="match status" value="1"/>
</dbReference>
<dbReference type="InterPro" id="IPR009783">
    <property type="entry name" value="DUF1348"/>
</dbReference>
<name>A0A7C9VKP6_9BRAD</name>
<evidence type="ECO:0000313" key="1">
    <source>
        <dbReference type="EMBL" id="NGX99666.1"/>
    </source>
</evidence>
<organism evidence="1 2">
    <name type="scientific">Candidatus Afipia apatlaquensis</name>
    <dbReference type="NCBI Taxonomy" id="2712852"/>
    <lineage>
        <taxon>Bacteria</taxon>
        <taxon>Pseudomonadati</taxon>
        <taxon>Pseudomonadota</taxon>
        <taxon>Alphaproteobacteria</taxon>
        <taxon>Hyphomicrobiales</taxon>
        <taxon>Nitrobacteraceae</taxon>
        <taxon>Afipia</taxon>
    </lineage>
</organism>
<keyword evidence="2" id="KW-1185">Reference proteome</keyword>
<sequence>MTRPPLPPFSRESAVEKVRLAEDGWNGRNPEKVSLAYTQDTVWRNRAEFVNGRSEVVAFLTRKWAKELDYRLIKELWAFSENRIAVRYAYEWHDDSGNWFRSYGNENWEFAPDGLMHRRFACINDLPIAEADRKFHWPLGRRPDDHPSLSELGL</sequence>
<proteinExistence type="predicted"/>
<dbReference type="SUPFAM" id="SSF54427">
    <property type="entry name" value="NTF2-like"/>
    <property type="match status" value="1"/>
</dbReference>
<dbReference type="InterPro" id="IPR032710">
    <property type="entry name" value="NTF2-like_dom_sf"/>
</dbReference>